<name>A0A9P0B8R8_BRAAE</name>
<dbReference type="OrthoDB" id="77463at2759"/>
<dbReference type="PANTHER" id="PTHR14710:SF2">
    <property type="entry name" value="GEM-ASSOCIATED PROTEIN 6"/>
    <property type="match status" value="1"/>
</dbReference>
<dbReference type="InterPro" id="IPR047574">
    <property type="entry name" value="AD"/>
</dbReference>
<evidence type="ECO:0000313" key="3">
    <source>
        <dbReference type="Proteomes" id="UP001154078"/>
    </source>
</evidence>
<dbReference type="GO" id="GO:0000245">
    <property type="term" value="P:spliceosomal complex assembly"/>
    <property type="evidence" value="ECO:0007669"/>
    <property type="project" value="InterPro"/>
</dbReference>
<proteinExistence type="predicted"/>
<dbReference type="Proteomes" id="UP001154078">
    <property type="component" value="Chromosome 5"/>
</dbReference>
<dbReference type="PANTHER" id="PTHR14710">
    <property type="entry name" value="GEM-ASSOCIATED PROTEIN 6"/>
    <property type="match status" value="1"/>
</dbReference>
<protein>
    <recommendedName>
        <fullName evidence="1">AD domain-containing protein</fullName>
    </recommendedName>
</protein>
<feature type="domain" description="AD" evidence="1">
    <location>
        <begin position="63"/>
        <end position="160"/>
    </location>
</feature>
<dbReference type="Gene3D" id="2.30.30.100">
    <property type="match status" value="1"/>
</dbReference>
<dbReference type="PROSITE" id="PS52001">
    <property type="entry name" value="AD"/>
    <property type="match status" value="1"/>
</dbReference>
<dbReference type="GO" id="GO:0032797">
    <property type="term" value="C:SMN complex"/>
    <property type="evidence" value="ECO:0007669"/>
    <property type="project" value="TreeGrafter"/>
</dbReference>
<dbReference type="GO" id="GO:0000387">
    <property type="term" value="P:spliceosomal snRNP assembly"/>
    <property type="evidence" value="ECO:0007669"/>
    <property type="project" value="TreeGrafter"/>
</dbReference>
<evidence type="ECO:0000259" key="1">
    <source>
        <dbReference type="PROSITE" id="PS52001"/>
    </source>
</evidence>
<dbReference type="AlphaFoldDB" id="A0A9P0B8R8"/>
<dbReference type="InterPro" id="IPR009422">
    <property type="entry name" value="Gemin6"/>
</dbReference>
<sequence length="160" mass="18428">METEEDSIFNNDPIYMKSLIGKKIKIKTVEETYQEGIVYVIDPIFKTVVLFCKLVNGNGREYSLFPHHAIESLEILSNDVNLSGFPTNEESLENCVEKKEKLKRWLRHMFINFAESGDNIKIDDHLVIVPPYGIDNCICNNMIVLDKIQKIISLMPSEFS</sequence>
<dbReference type="Pfam" id="PF20417">
    <property type="entry name" value="Gemin6_C"/>
    <property type="match status" value="1"/>
</dbReference>
<organism evidence="2 3">
    <name type="scientific">Brassicogethes aeneus</name>
    <name type="common">Rape pollen beetle</name>
    <name type="synonym">Meligethes aeneus</name>
    <dbReference type="NCBI Taxonomy" id="1431903"/>
    <lineage>
        <taxon>Eukaryota</taxon>
        <taxon>Metazoa</taxon>
        <taxon>Ecdysozoa</taxon>
        <taxon>Arthropoda</taxon>
        <taxon>Hexapoda</taxon>
        <taxon>Insecta</taxon>
        <taxon>Pterygota</taxon>
        <taxon>Neoptera</taxon>
        <taxon>Endopterygota</taxon>
        <taxon>Coleoptera</taxon>
        <taxon>Polyphaga</taxon>
        <taxon>Cucujiformia</taxon>
        <taxon>Nitidulidae</taxon>
        <taxon>Meligethinae</taxon>
        <taxon>Brassicogethes</taxon>
    </lineage>
</organism>
<reference evidence="2" key="1">
    <citation type="submission" date="2021-12" db="EMBL/GenBank/DDBJ databases">
        <authorList>
            <person name="King R."/>
        </authorList>
    </citation>
    <scope>NUCLEOTIDE SEQUENCE</scope>
</reference>
<dbReference type="GO" id="GO:0005634">
    <property type="term" value="C:nucleus"/>
    <property type="evidence" value="ECO:0007669"/>
    <property type="project" value="InterPro"/>
</dbReference>
<gene>
    <name evidence="2" type="ORF">MELIAE_LOCUS8223</name>
</gene>
<evidence type="ECO:0000313" key="2">
    <source>
        <dbReference type="EMBL" id="CAH0557515.1"/>
    </source>
</evidence>
<dbReference type="EMBL" id="OV121136">
    <property type="protein sequence ID" value="CAH0557515.1"/>
    <property type="molecule type" value="Genomic_DNA"/>
</dbReference>
<accession>A0A9P0B8R8</accession>
<dbReference type="InterPro" id="IPR046856">
    <property type="entry name" value="Gemin6_C"/>
</dbReference>
<keyword evidence="3" id="KW-1185">Reference proteome</keyword>